<evidence type="ECO:0000313" key="1">
    <source>
        <dbReference type="EMBL" id="CAG9623263.1"/>
    </source>
</evidence>
<proteinExistence type="predicted"/>
<evidence type="ECO:0000313" key="2">
    <source>
        <dbReference type="Proteomes" id="UP000789833"/>
    </source>
</evidence>
<accession>A0ABN8ADE0</accession>
<gene>
    <name evidence="1" type="ORF">BACCIP111883_04059</name>
</gene>
<dbReference type="RefSeq" id="WP_230504547.1">
    <property type="nucleotide sequence ID" value="NZ_CAKJTJ010000040.1"/>
</dbReference>
<sequence length="56" mass="6538">MEDNRVDGVELLLVSDTDEKVQMQYADNPYTWSMSLIGPRPPYFCHPRVEAHYPLI</sequence>
<name>A0ABN8ADE0_9BACI</name>
<reference evidence="1 2" key="1">
    <citation type="submission" date="2021-10" db="EMBL/GenBank/DDBJ databases">
        <authorList>
            <person name="Criscuolo A."/>
        </authorList>
    </citation>
    <scope>NUCLEOTIDE SEQUENCE [LARGE SCALE GENOMIC DNA]</scope>
    <source>
        <strain evidence="2">CIP 111883</strain>
    </source>
</reference>
<dbReference type="EMBL" id="CAKJTJ010000040">
    <property type="protein sequence ID" value="CAG9623263.1"/>
    <property type="molecule type" value="Genomic_DNA"/>
</dbReference>
<comment type="caution">
    <text evidence="1">The sequence shown here is derived from an EMBL/GenBank/DDBJ whole genome shotgun (WGS) entry which is preliminary data.</text>
</comment>
<organism evidence="1 2">
    <name type="scientific">Sutcliffiella rhizosphaerae</name>
    <dbReference type="NCBI Taxonomy" id="2880967"/>
    <lineage>
        <taxon>Bacteria</taxon>
        <taxon>Bacillati</taxon>
        <taxon>Bacillota</taxon>
        <taxon>Bacilli</taxon>
        <taxon>Bacillales</taxon>
        <taxon>Bacillaceae</taxon>
        <taxon>Sutcliffiella</taxon>
    </lineage>
</organism>
<dbReference type="Proteomes" id="UP000789833">
    <property type="component" value="Unassembled WGS sequence"/>
</dbReference>
<keyword evidence="2" id="KW-1185">Reference proteome</keyword>
<protein>
    <submittedName>
        <fullName evidence="1">Uncharacterized protein</fullName>
    </submittedName>
</protein>